<sequence length="124" mass="12646">MSKNVITISISVDGSDTAVNSFASKEAAVKFLMGKGIVRSKARPIVNAGVVTSHTVTIERTFISAQPAEGAPAKPRTSVRKPHAGSAKVAATKAPAARSVPEQASKVAPIPASPYPFPTGAAPL</sequence>
<proteinExistence type="predicted"/>
<feature type="compositionally biased region" description="Low complexity" evidence="1">
    <location>
        <begin position="84"/>
        <end position="101"/>
    </location>
</feature>
<evidence type="ECO:0000313" key="2">
    <source>
        <dbReference type="EMBL" id="DAF94310.1"/>
    </source>
</evidence>
<dbReference type="EMBL" id="BK016090">
    <property type="protein sequence ID" value="DAF94044.1"/>
    <property type="molecule type" value="Genomic_DNA"/>
</dbReference>
<accession>A0A8S5UIW7</accession>
<dbReference type="EMBL" id="BK016090">
    <property type="protein sequence ID" value="DAF94310.1"/>
    <property type="molecule type" value="Genomic_DNA"/>
</dbReference>
<protein>
    <submittedName>
        <fullName evidence="2">Uncharacterized protein</fullName>
    </submittedName>
</protein>
<organism evidence="2">
    <name type="scientific">Myoviridae sp. ctu2j3</name>
    <dbReference type="NCBI Taxonomy" id="2825197"/>
    <lineage>
        <taxon>Viruses</taxon>
        <taxon>Duplodnaviria</taxon>
        <taxon>Heunggongvirae</taxon>
        <taxon>Uroviricota</taxon>
        <taxon>Caudoviricetes</taxon>
    </lineage>
</organism>
<feature type="region of interest" description="Disordered" evidence="1">
    <location>
        <begin position="67"/>
        <end position="124"/>
    </location>
</feature>
<name>A0A8S5UIW7_9CAUD</name>
<reference evidence="2" key="1">
    <citation type="journal article" date="2021" name="Proc. Natl. Acad. Sci. U.S.A.">
        <title>A Catalog of Tens of Thousands of Viruses from Human Metagenomes Reveals Hidden Associations with Chronic Diseases.</title>
        <authorList>
            <person name="Tisza M.J."/>
            <person name="Buck C.B."/>
        </authorList>
    </citation>
    <scope>NUCLEOTIDE SEQUENCE</scope>
    <source>
        <strain evidence="2">Ctu2j3</strain>
    </source>
</reference>
<evidence type="ECO:0000256" key="1">
    <source>
        <dbReference type="SAM" id="MobiDB-lite"/>
    </source>
</evidence>